<evidence type="ECO:0000313" key="2">
    <source>
        <dbReference type="Proteomes" id="UP000661112"/>
    </source>
</evidence>
<dbReference type="EMBL" id="JACJSG010000023">
    <property type="protein sequence ID" value="MBD2502361.1"/>
    <property type="molecule type" value="Genomic_DNA"/>
</dbReference>
<reference evidence="1 2" key="1">
    <citation type="journal article" date="2020" name="ISME J.">
        <title>Comparative genomics reveals insights into cyanobacterial evolution and habitat adaptation.</title>
        <authorList>
            <person name="Chen M.Y."/>
            <person name="Teng W.K."/>
            <person name="Zhao L."/>
            <person name="Hu C.X."/>
            <person name="Zhou Y.K."/>
            <person name="Han B.P."/>
            <person name="Song L.R."/>
            <person name="Shu W.S."/>
        </authorList>
    </citation>
    <scope>NUCLEOTIDE SEQUENCE [LARGE SCALE GENOMIC DNA]</scope>
    <source>
        <strain evidence="1 2">FACHB-119</strain>
    </source>
</reference>
<accession>A0ABR8D748</accession>
<dbReference type="RefSeq" id="WP_190474555.1">
    <property type="nucleotide sequence ID" value="NZ_JACJSG010000023.1"/>
</dbReference>
<comment type="caution">
    <text evidence="1">The sequence shown here is derived from an EMBL/GenBank/DDBJ whole genome shotgun (WGS) entry which is preliminary data.</text>
</comment>
<gene>
    <name evidence="1" type="ORF">H6G83_17380</name>
</gene>
<keyword evidence="2" id="KW-1185">Reference proteome</keyword>
<evidence type="ECO:0000313" key="1">
    <source>
        <dbReference type="EMBL" id="MBD2502361.1"/>
    </source>
</evidence>
<organism evidence="1 2">
    <name type="scientific">Anabaena azotica FACHB-119</name>
    <dbReference type="NCBI Taxonomy" id="947527"/>
    <lineage>
        <taxon>Bacteria</taxon>
        <taxon>Bacillati</taxon>
        <taxon>Cyanobacteriota</taxon>
        <taxon>Cyanophyceae</taxon>
        <taxon>Nostocales</taxon>
        <taxon>Nostocaceae</taxon>
        <taxon>Anabaena</taxon>
        <taxon>Anabaena azotica</taxon>
    </lineage>
</organism>
<sequence length="54" mass="5708">MLGNTITGELRLGSSSRGMLGITILEGSKSLSLLVDKGLGEDALKNEKIFMVVN</sequence>
<name>A0ABR8D748_9NOST</name>
<protein>
    <submittedName>
        <fullName evidence="1">Uncharacterized protein</fullName>
    </submittedName>
</protein>
<proteinExistence type="predicted"/>
<dbReference type="Proteomes" id="UP000661112">
    <property type="component" value="Unassembled WGS sequence"/>
</dbReference>